<dbReference type="PANTHER" id="PTHR33064:SF37">
    <property type="entry name" value="RIBONUCLEASE H"/>
    <property type="match status" value="1"/>
</dbReference>
<dbReference type="Gene3D" id="3.30.70.270">
    <property type="match status" value="1"/>
</dbReference>
<dbReference type="AlphaFoldDB" id="A0A1A8BTK0"/>
<dbReference type="EMBL" id="HADZ01006025">
    <property type="protein sequence ID" value="SBP69966.1"/>
    <property type="molecule type" value="Transcribed_RNA"/>
</dbReference>
<dbReference type="InterPro" id="IPR043128">
    <property type="entry name" value="Rev_trsase/Diguanyl_cyclase"/>
</dbReference>
<sequence length="188" mass="20486">MECEMIRDQLVANATLSVVNDKLLLEEDLTLDKAVTIACQVEAAVKNATLISTAPTAQTAAVQAVEVKDARLRGLTSWFSKFLPNYATVVEPLRELLRTSQAAELQWTDAANESFNKLKEMLLKSPALAIFNPNLPTFITTDASDYGLGAVLTQTNSNNEERVVAFGSCTLSPAERKYSTIEKEALAC</sequence>
<reference evidence="2" key="1">
    <citation type="submission" date="2016-05" db="EMBL/GenBank/DDBJ databases">
        <authorList>
            <person name="Lavstsen T."/>
            <person name="Jespersen J.S."/>
        </authorList>
    </citation>
    <scope>NUCLEOTIDE SEQUENCE</scope>
    <source>
        <tissue evidence="2">Brain</tissue>
    </source>
</reference>
<feature type="non-terminal residue" evidence="2">
    <location>
        <position position="188"/>
    </location>
</feature>
<dbReference type="Pfam" id="PF17919">
    <property type="entry name" value="RT_RNaseH_2"/>
    <property type="match status" value="1"/>
</dbReference>
<dbReference type="FunFam" id="3.10.20.370:FF:000001">
    <property type="entry name" value="Retrovirus-related Pol polyprotein from transposon 17.6-like protein"/>
    <property type="match status" value="1"/>
</dbReference>
<dbReference type="SUPFAM" id="SSF56672">
    <property type="entry name" value="DNA/RNA polymerases"/>
    <property type="match status" value="1"/>
</dbReference>
<evidence type="ECO:0000313" key="2">
    <source>
        <dbReference type="EMBL" id="SBP69966.1"/>
    </source>
</evidence>
<accession>A0A1A8BTK0</accession>
<dbReference type="InterPro" id="IPR051320">
    <property type="entry name" value="Viral_Replic_Matur_Polypro"/>
</dbReference>
<protein>
    <recommendedName>
        <fullName evidence="1">Reverse transcriptase/retrotransposon-derived protein RNase H-like domain-containing protein</fullName>
    </recommendedName>
</protein>
<dbReference type="PANTHER" id="PTHR33064">
    <property type="entry name" value="POL PROTEIN"/>
    <property type="match status" value="1"/>
</dbReference>
<reference evidence="2" key="2">
    <citation type="submission" date="2016-06" db="EMBL/GenBank/DDBJ databases">
        <title>The genome of a short-lived fish provides insights into sex chromosome evolution and the genetic control of aging.</title>
        <authorList>
            <person name="Reichwald K."/>
            <person name="Felder M."/>
            <person name="Petzold A."/>
            <person name="Koch P."/>
            <person name="Groth M."/>
            <person name="Platzer M."/>
        </authorList>
    </citation>
    <scope>NUCLEOTIDE SEQUENCE</scope>
    <source>
        <tissue evidence="2">Brain</tissue>
    </source>
</reference>
<proteinExistence type="predicted"/>
<gene>
    <name evidence="2" type="primary">BX640584.1</name>
</gene>
<dbReference type="InterPro" id="IPR043502">
    <property type="entry name" value="DNA/RNA_pol_sf"/>
</dbReference>
<feature type="domain" description="Reverse transcriptase/retrotransposon-derived protein RNase H-like" evidence="1">
    <location>
        <begin position="107"/>
        <end position="187"/>
    </location>
</feature>
<organism evidence="2">
    <name type="scientific">Nothobranchius kadleci</name>
    <name type="common">African annual killifish</name>
    <dbReference type="NCBI Taxonomy" id="1051664"/>
    <lineage>
        <taxon>Eukaryota</taxon>
        <taxon>Metazoa</taxon>
        <taxon>Chordata</taxon>
        <taxon>Craniata</taxon>
        <taxon>Vertebrata</taxon>
        <taxon>Euteleostomi</taxon>
        <taxon>Actinopterygii</taxon>
        <taxon>Neopterygii</taxon>
        <taxon>Teleostei</taxon>
        <taxon>Neoteleostei</taxon>
        <taxon>Acanthomorphata</taxon>
        <taxon>Ovalentaria</taxon>
        <taxon>Atherinomorphae</taxon>
        <taxon>Cyprinodontiformes</taxon>
        <taxon>Nothobranchiidae</taxon>
        <taxon>Nothobranchius</taxon>
    </lineage>
</organism>
<name>A0A1A8BTK0_NOTKA</name>
<dbReference type="InterPro" id="IPR041577">
    <property type="entry name" value="RT_RNaseH_2"/>
</dbReference>
<evidence type="ECO:0000259" key="1">
    <source>
        <dbReference type="Pfam" id="PF17919"/>
    </source>
</evidence>